<keyword evidence="1" id="KW-0808">Transferase</keyword>
<proteinExistence type="predicted"/>
<gene>
    <name evidence="1" type="ORF">OED52_08495</name>
</gene>
<accession>A0ACD4DKI4</accession>
<sequence>MGRADGSSDPQPPLGDPASAGATPADPAPTVGAAPEKKPSRAGRDLPAAIAVGGGLGALVIVILLFAPTAWLAVVSGAIGIATWEVTKRLREADVLVPRLPLLVGGQAIIWLGWPYGTSGVLGAFAGTVVVTMLWRLFDHGLAAQPRNYLRDTAVAVFVAAWLPLLASFATLMVLEDQGAQRVFCLMIVCVSSDIGGYTAGVLFGKHPMVPAISPKKSWEGFAGSLLACIVAGVLTVMLMLDGPWWAGVLLGAVLVVTATAGDLIESQVKRDLGIKDMGTLLPGHGGIMDRLDSILPSAFVTWLILTAFV</sequence>
<dbReference type="Proteomes" id="UP001156484">
    <property type="component" value="Chromosome"/>
</dbReference>
<name>A0ACD4DKI4_9NOCA</name>
<organism evidence="1 2">
    <name type="scientific">Rhodococcus sacchari</name>
    <dbReference type="NCBI Taxonomy" id="2962047"/>
    <lineage>
        <taxon>Bacteria</taxon>
        <taxon>Bacillati</taxon>
        <taxon>Actinomycetota</taxon>
        <taxon>Actinomycetes</taxon>
        <taxon>Mycobacteriales</taxon>
        <taxon>Nocardiaceae</taxon>
        <taxon>Rhodococcus</taxon>
    </lineage>
</organism>
<dbReference type="EMBL" id="CP107551">
    <property type="protein sequence ID" value="UYP20546.1"/>
    <property type="molecule type" value="Genomic_DNA"/>
</dbReference>
<reference evidence="1" key="1">
    <citation type="submission" date="2022-10" db="EMBL/GenBank/DDBJ databases">
        <title>Rhodococcus ferula Z13 complete genome.</title>
        <authorList>
            <person name="Long X."/>
            <person name="Zang M."/>
        </authorList>
    </citation>
    <scope>NUCLEOTIDE SEQUENCE</scope>
    <source>
        <strain evidence="1">Z13</strain>
    </source>
</reference>
<evidence type="ECO:0000313" key="1">
    <source>
        <dbReference type="EMBL" id="UYP20546.1"/>
    </source>
</evidence>
<protein>
    <submittedName>
        <fullName evidence="1">Phosphatidate cytidylyltransferase</fullName>
    </submittedName>
</protein>
<evidence type="ECO:0000313" key="2">
    <source>
        <dbReference type="Proteomes" id="UP001156484"/>
    </source>
</evidence>
<keyword evidence="1" id="KW-0548">Nucleotidyltransferase</keyword>
<keyword evidence="2" id="KW-1185">Reference proteome</keyword>